<comment type="caution">
    <text evidence="1">The sequence shown here is derived from an EMBL/GenBank/DDBJ whole genome shotgun (WGS) entry which is preliminary data.</text>
</comment>
<keyword evidence="2" id="KW-1185">Reference proteome</keyword>
<sequence length="64" mass="7620">MIQRKSKTRKQKKIIQLLKRILTEGNQKREFIKQVVLEAHGYVEQPSLKIFLLWLLFDAGKLNL</sequence>
<gene>
    <name evidence="1" type="primary">RvY_04376-1</name>
    <name evidence="1" type="synonym">RvY_04376.1</name>
    <name evidence="1" type="ORF">RvY_04376</name>
</gene>
<organism evidence="1 2">
    <name type="scientific">Ramazzottius varieornatus</name>
    <name type="common">Water bear</name>
    <name type="synonym">Tardigrade</name>
    <dbReference type="NCBI Taxonomy" id="947166"/>
    <lineage>
        <taxon>Eukaryota</taxon>
        <taxon>Metazoa</taxon>
        <taxon>Ecdysozoa</taxon>
        <taxon>Tardigrada</taxon>
        <taxon>Eutardigrada</taxon>
        <taxon>Parachela</taxon>
        <taxon>Hypsibioidea</taxon>
        <taxon>Ramazzottiidae</taxon>
        <taxon>Ramazzottius</taxon>
    </lineage>
</organism>
<evidence type="ECO:0000313" key="2">
    <source>
        <dbReference type="Proteomes" id="UP000186922"/>
    </source>
</evidence>
<reference evidence="1 2" key="1">
    <citation type="journal article" date="2016" name="Nat. Commun.">
        <title>Extremotolerant tardigrade genome and improved radiotolerance of human cultured cells by tardigrade-unique protein.</title>
        <authorList>
            <person name="Hashimoto T."/>
            <person name="Horikawa D.D."/>
            <person name="Saito Y."/>
            <person name="Kuwahara H."/>
            <person name="Kozuka-Hata H."/>
            <person name="Shin-I T."/>
            <person name="Minakuchi Y."/>
            <person name="Ohishi K."/>
            <person name="Motoyama A."/>
            <person name="Aizu T."/>
            <person name="Enomoto A."/>
            <person name="Kondo K."/>
            <person name="Tanaka S."/>
            <person name="Hara Y."/>
            <person name="Koshikawa S."/>
            <person name="Sagara H."/>
            <person name="Miura T."/>
            <person name="Yokobori S."/>
            <person name="Miyagawa K."/>
            <person name="Suzuki Y."/>
            <person name="Kubo T."/>
            <person name="Oyama M."/>
            <person name="Kohara Y."/>
            <person name="Fujiyama A."/>
            <person name="Arakawa K."/>
            <person name="Katayama T."/>
            <person name="Toyoda A."/>
            <person name="Kunieda T."/>
        </authorList>
    </citation>
    <scope>NUCLEOTIDE SEQUENCE [LARGE SCALE GENOMIC DNA]</scope>
    <source>
        <strain evidence="1 2">YOKOZUNA-1</strain>
    </source>
</reference>
<protein>
    <submittedName>
        <fullName evidence="1">Uncharacterized protein</fullName>
    </submittedName>
</protein>
<dbReference type="EMBL" id="BDGG01000002">
    <property type="protein sequence ID" value="GAU92276.1"/>
    <property type="molecule type" value="Genomic_DNA"/>
</dbReference>
<proteinExistence type="predicted"/>
<evidence type="ECO:0000313" key="1">
    <source>
        <dbReference type="EMBL" id="GAU92276.1"/>
    </source>
</evidence>
<dbReference type="AlphaFoldDB" id="A0A1D1URE9"/>
<name>A0A1D1URE9_RAMVA</name>
<dbReference type="Proteomes" id="UP000186922">
    <property type="component" value="Unassembled WGS sequence"/>
</dbReference>
<accession>A0A1D1URE9</accession>